<protein>
    <submittedName>
        <fullName evidence="3">CheY-like chemotaxis protein</fullName>
    </submittedName>
</protein>
<dbReference type="CDD" id="cd17557">
    <property type="entry name" value="REC_Rcp-like"/>
    <property type="match status" value="1"/>
</dbReference>
<dbReference type="SMART" id="SM00448">
    <property type="entry name" value="REC"/>
    <property type="match status" value="1"/>
</dbReference>
<evidence type="ECO:0000313" key="3">
    <source>
        <dbReference type="EMBL" id="MBB4801592.1"/>
    </source>
</evidence>
<keyword evidence="4" id="KW-1185">Reference proteome</keyword>
<accession>A0A7W7IW33</accession>
<dbReference type="PANTHER" id="PTHR44520:SF2">
    <property type="entry name" value="RESPONSE REGULATOR RCP1"/>
    <property type="match status" value="1"/>
</dbReference>
<dbReference type="Pfam" id="PF00072">
    <property type="entry name" value="Response_reg"/>
    <property type="match status" value="1"/>
</dbReference>
<dbReference type="SUPFAM" id="SSF52172">
    <property type="entry name" value="CheY-like"/>
    <property type="match status" value="1"/>
</dbReference>
<dbReference type="RefSeq" id="WP_260402241.1">
    <property type="nucleotide sequence ID" value="NZ_JACHLD010000002.1"/>
</dbReference>
<dbReference type="Gene3D" id="3.40.50.2300">
    <property type="match status" value="1"/>
</dbReference>
<reference evidence="3 4" key="1">
    <citation type="submission" date="2020-08" db="EMBL/GenBank/DDBJ databases">
        <title>Functional genomics of gut bacteria from endangered species of beetles.</title>
        <authorList>
            <person name="Carlos-Shanley C."/>
        </authorList>
    </citation>
    <scope>NUCLEOTIDE SEQUENCE [LARGE SCALE GENOMIC DNA]</scope>
    <source>
        <strain evidence="3 4">S00142</strain>
    </source>
</reference>
<feature type="modified residue" description="4-aspartylphosphate" evidence="1">
    <location>
        <position position="62"/>
    </location>
</feature>
<gene>
    <name evidence="3" type="ORF">HNP37_001653</name>
</gene>
<dbReference type="GO" id="GO:0000160">
    <property type="term" value="P:phosphorelay signal transduction system"/>
    <property type="evidence" value="ECO:0007669"/>
    <property type="project" value="InterPro"/>
</dbReference>
<evidence type="ECO:0000313" key="4">
    <source>
        <dbReference type="Proteomes" id="UP000561681"/>
    </source>
</evidence>
<dbReference type="AlphaFoldDB" id="A0A7W7IW33"/>
<feature type="domain" description="Response regulatory" evidence="2">
    <location>
        <begin position="9"/>
        <end position="129"/>
    </location>
</feature>
<dbReference type="PANTHER" id="PTHR44520">
    <property type="entry name" value="RESPONSE REGULATOR RCP1-RELATED"/>
    <property type="match status" value="1"/>
</dbReference>
<sequence length="158" mass="17805">MTFNMEKRIILLADDDMDDTEMFCEALADIDEDIVCHCAENGSEALKILNNLDEKPGVIFLDLNMPIMNGWECLKELKSDQRYKDIPVIMISTSSHKNDMDNATSLGAVCYFIKPNNFKDLKQVLKIITSNLGNIKEAIATLQTSGLQHIFVCQESNL</sequence>
<dbReference type="InterPro" id="IPR011006">
    <property type="entry name" value="CheY-like_superfamily"/>
</dbReference>
<name>A0A7W7IW33_9FLAO</name>
<dbReference type="InterPro" id="IPR052893">
    <property type="entry name" value="TCS_response_regulator"/>
</dbReference>
<organism evidence="3 4">
    <name type="scientific">Flavobacterium nitrogenifigens</name>
    <dbReference type="NCBI Taxonomy" id="1617283"/>
    <lineage>
        <taxon>Bacteria</taxon>
        <taxon>Pseudomonadati</taxon>
        <taxon>Bacteroidota</taxon>
        <taxon>Flavobacteriia</taxon>
        <taxon>Flavobacteriales</taxon>
        <taxon>Flavobacteriaceae</taxon>
        <taxon>Flavobacterium</taxon>
    </lineage>
</organism>
<keyword evidence="1" id="KW-0597">Phosphoprotein</keyword>
<proteinExistence type="predicted"/>
<evidence type="ECO:0000259" key="2">
    <source>
        <dbReference type="PROSITE" id="PS50110"/>
    </source>
</evidence>
<evidence type="ECO:0000256" key="1">
    <source>
        <dbReference type="PROSITE-ProRule" id="PRU00169"/>
    </source>
</evidence>
<comment type="caution">
    <text evidence="3">The sequence shown here is derived from an EMBL/GenBank/DDBJ whole genome shotgun (WGS) entry which is preliminary data.</text>
</comment>
<dbReference type="PROSITE" id="PS50110">
    <property type="entry name" value="RESPONSE_REGULATORY"/>
    <property type="match status" value="1"/>
</dbReference>
<dbReference type="EMBL" id="JACHLD010000002">
    <property type="protein sequence ID" value="MBB4801592.1"/>
    <property type="molecule type" value="Genomic_DNA"/>
</dbReference>
<dbReference type="Proteomes" id="UP000561681">
    <property type="component" value="Unassembled WGS sequence"/>
</dbReference>
<dbReference type="InterPro" id="IPR001789">
    <property type="entry name" value="Sig_transdc_resp-reg_receiver"/>
</dbReference>